<keyword evidence="3" id="KW-0677">Repeat</keyword>
<feature type="chain" id="PRO_5013076125" evidence="9">
    <location>
        <begin position="18"/>
        <end position="422"/>
    </location>
</feature>
<accession>A0A226ERU7</accession>
<name>A0A226ERU7_FOLCA</name>
<keyword evidence="6" id="KW-0539">Nucleus</keyword>
<dbReference type="InterPro" id="IPR013087">
    <property type="entry name" value="Znf_C2H2_type"/>
</dbReference>
<feature type="domain" description="C2H2-type" evidence="10">
    <location>
        <begin position="383"/>
        <end position="403"/>
    </location>
</feature>
<dbReference type="OMA" id="NICEPRD"/>
<feature type="signal peptide" evidence="9">
    <location>
        <begin position="1"/>
        <end position="17"/>
    </location>
</feature>
<feature type="domain" description="C2H2-type" evidence="10">
    <location>
        <begin position="267"/>
        <end position="294"/>
    </location>
</feature>
<dbReference type="Proteomes" id="UP000198287">
    <property type="component" value="Unassembled WGS sequence"/>
</dbReference>
<dbReference type="EMBL" id="LNIX01000002">
    <property type="protein sequence ID" value="OXA60353.1"/>
    <property type="molecule type" value="Genomic_DNA"/>
</dbReference>
<comment type="caution">
    <text evidence="11">The sequence shown here is derived from an EMBL/GenBank/DDBJ whole genome shotgun (WGS) entry which is preliminary data.</text>
</comment>
<dbReference type="Gene3D" id="3.30.160.60">
    <property type="entry name" value="Classic Zinc Finger"/>
    <property type="match status" value="4"/>
</dbReference>
<feature type="region of interest" description="Disordered" evidence="8">
    <location>
        <begin position="134"/>
        <end position="167"/>
    </location>
</feature>
<dbReference type="SUPFAM" id="SSF57667">
    <property type="entry name" value="beta-beta-alpha zinc fingers"/>
    <property type="match status" value="3"/>
</dbReference>
<proteinExistence type="predicted"/>
<dbReference type="PROSITE" id="PS50157">
    <property type="entry name" value="ZINC_FINGER_C2H2_2"/>
    <property type="match status" value="5"/>
</dbReference>
<dbReference type="PANTHER" id="PTHR23226">
    <property type="entry name" value="ZINC FINGER AND SCAN DOMAIN-CONTAINING"/>
    <property type="match status" value="1"/>
</dbReference>
<evidence type="ECO:0000256" key="4">
    <source>
        <dbReference type="ARBA" id="ARBA00022771"/>
    </source>
</evidence>
<feature type="domain" description="C2H2-type" evidence="10">
    <location>
        <begin position="327"/>
        <end position="354"/>
    </location>
</feature>
<dbReference type="GO" id="GO:0005634">
    <property type="term" value="C:nucleus"/>
    <property type="evidence" value="ECO:0007669"/>
    <property type="project" value="UniProtKB-SubCell"/>
</dbReference>
<dbReference type="STRING" id="158441.A0A226ERU7"/>
<evidence type="ECO:0000256" key="7">
    <source>
        <dbReference type="PROSITE-ProRule" id="PRU00042"/>
    </source>
</evidence>
<dbReference type="AlphaFoldDB" id="A0A226ERU7"/>
<dbReference type="GO" id="GO:0000978">
    <property type="term" value="F:RNA polymerase II cis-regulatory region sequence-specific DNA binding"/>
    <property type="evidence" value="ECO:0007669"/>
    <property type="project" value="TreeGrafter"/>
</dbReference>
<evidence type="ECO:0000256" key="6">
    <source>
        <dbReference type="ARBA" id="ARBA00023242"/>
    </source>
</evidence>
<dbReference type="Pfam" id="PF13913">
    <property type="entry name" value="zf-C2HC_2"/>
    <property type="match status" value="1"/>
</dbReference>
<evidence type="ECO:0000256" key="2">
    <source>
        <dbReference type="ARBA" id="ARBA00022723"/>
    </source>
</evidence>
<comment type="subcellular location">
    <subcellularLocation>
        <location evidence="1">Nucleus</location>
    </subcellularLocation>
</comment>
<dbReference type="SMART" id="SM00355">
    <property type="entry name" value="ZnF_C2H2"/>
    <property type="match status" value="6"/>
</dbReference>
<dbReference type="GO" id="GO:0008270">
    <property type="term" value="F:zinc ion binding"/>
    <property type="evidence" value="ECO:0007669"/>
    <property type="project" value="UniProtKB-KW"/>
</dbReference>
<dbReference type="FunFam" id="3.30.160.60:FF:000446">
    <property type="entry name" value="Zinc finger protein"/>
    <property type="match status" value="1"/>
</dbReference>
<reference evidence="11 12" key="1">
    <citation type="submission" date="2015-12" db="EMBL/GenBank/DDBJ databases">
        <title>The genome of Folsomia candida.</title>
        <authorList>
            <person name="Faddeeva A."/>
            <person name="Derks M.F."/>
            <person name="Anvar Y."/>
            <person name="Smit S."/>
            <person name="Van Straalen N."/>
            <person name="Roelofs D."/>
        </authorList>
    </citation>
    <scope>NUCLEOTIDE SEQUENCE [LARGE SCALE GENOMIC DNA]</scope>
    <source>
        <strain evidence="11 12">VU population</strain>
        <tissue evidence="11">Whole body</tissue>
    </source>
</reference>
<keyword evidence="9" id="KW-0732">Signal</keyword>
<evidence type="ECO:0000259" key="10">
    <source>
        <dbReference type="PROSITE" id="PS50157"/>
    </source>
</evidence>
<evidence type="ECO:0000256" key="5">
    <source>
        <dbReference type="ARBA" id="ARBA00022833"/>
    </source>
</evidence>
<feature type="compositionally biased region" description="Low complexity" evidence="8">
    <location>
        <begin position="21"/>
        <end position="32"/>
    </location>
</feature>
<keyword evidence="2" id="KW-0479">Metal-binding</keyword>
<feature type="domain" description="C2H2-type" evidence="10">
    <location>
        <begin position="355"/>
        <end position="383"/>
    </location>
</feature>
<gene>
    <name evidence="11" type="ORF">Fcan01_04756</name>
</gene>
<evidence type="ECO:0000256" key="1">
    <source>
        <dbReference type="ARBA" id="ARBA00004123"/>
    </source>
</evidence>
<evidence type="ECO:0000313" key="12">
    <source>
        <dbReference type="Proteomes" id="UP000198287"/>
    </source>
</evidence>
<evidence type="ECO:0000256" key="8">
    <source>
        <dbReference type="SAM" id="MobiDB-lite"/>
    </source>
</evidence>
<dbReference type="PANTHER" id="PTHR23226:SF416">
    <property type="entry name" value="FI01424P"/>
    <property type="match status" value="1"/>
</dbReference>
<dbReference type="GO" id="GO:0000981">
    <property type="term" value="F:DNA-binding transcription factor activity, RNA polymerase II-specific"/>
    <property type="evidence" value="ECO:0007669"/>
    <property type="project" value="TreeGrafter"/>
</dbReference>
<dbReference type="OrthoDB" id="8113227at2759"/>
<sequence length="422" mass="49305">MKPVIILLVFMLATALADKATTSPTPTPTTHRSSSESEPSRKIPRTVYNNNNDGCGILNFLRNIENICEPRDTFHHYNTPKSKDMDNEDKTTVSLHPRVENCDDIIIKEELDLDYNDVLLEEEQDLFFQQAWKQEETRSDSQPNREGDLQVSQEQRRRGRTKGPIRRSRPVIPIFHDKTKWKHESQDDFLPPKIKLETVRGEHHNPVTNQEENTPGFHYWSAWDTTYRNRISCPLCKKKFSHSSVKVHLYSHLNPDEKVIVESQWEFQCYFCSKRFRAPSILTTHMQIHTEERPNQCKVCGKTYTRLSSLNVHKNSHSNKLSVRRQWECKICGDLFTVKSHLTIHLKYHKGLKEHGCKYCGKMFTHRSNLVIHVDSMHKGIRYKCRWCAISFTQKSTLTEHEKKSKRCLAKRSAICDKGADS</sequence>
<evidence type="ECO:0000313" key="11">
    <source>
        <dbReference type="EMBL" id="OXA60353.1"/>
    </source>
</evidence>
<feature type="domain" description="C2H2-type" evidence="10">
    <location>
        <begin position="295"/>
        <end position="322"/>
    </location>
</feature>
<dbReference type="Pfam" id="PF00096">
    <property type="entry name" value="zf-C2H2"/>
    <property type="match status" value="4"/>
</dbReference>
<protein>
    <submittedName>
        <fullName evidence="11">Zinc finger protein 70</fullName>
    </submittedName>
</protein>
<dbReference type="InterPro" id="IPR036236">
    <property type="entry name" value="Znf_C2H2_sf"/>
</dbReference>
<feature type="region of interest" description="Disordered" evidence="8">
    <location>
        <begin position="20"/>
        <end position="47"/>
    </location>
</feature>
<keyword evidence="5" id="KW-0862">Zinc</keyword>
<evidence type="ECO:0000256" key="9">
    <source>
        <dbReference type="SAM" id="SignalP"/>
    </source>
</evidence>
<dbReference type="PROSITE" id="PS00028">
    <property type="entry name" value="ZINC_FINGER_C2H2_1"/>
    <property type="match status" value="4"/>
</dbReference>
<feature type="compositionally biased region" description="Basic and acidic residues" evidence="8">
    <location>
        <begin position="134"/>
        <end position="148"/>
    </location>
</feature>
<keyword evidence="4 7" id="KW-0863">Zinc-finger</keyword>
<organism evidence="11 12">
    <name type="scientific">Folsomia candida</name>
    <name type="common">Springtail</name>
    <dbReference type="NCBI Taxonomy" id="158441"/>
    <lineage>
        <taxon>Eukaryota</taxon>
        <taxon>Metazoa</taxon>
        <taxon>Ecdysozoa</taxon>
        <taxon>Arthropoda</taxon>
        <taxon>Hexapoda</taxon>
        <taxon>Collembola</taxon>
        <taxon>Entomobryomorpha</taxon>
        <taxon>Isotomoidea</taxon>
        <taxon>Isotomidae</taxon>
        <taxon>Proisotominae</taxon>
        <taxon>Folsomia</taxon>
    </lineage>
</organism>
<keyword evidence="12" id="KW-1185">Reference proteome</keyword>
<evidence type="ECO:0000256" key="3">
    <source>
        <dbReference type="ARBA" id="ARBA00022737"/>
    </source>
</evidence>
<feature type="compositionally biased region" description="Basic residues" evidence="8">
    <location>
        <begin position="157"/>
        <end position="167"/>
    </location>
</feature>